<dbReference type="EMBL" id="SZZP01000058">
    <property type="protein sequence ID" value="TKV70888.1"/>
    <property type="molecule type" value="Genomic_DNA"/>
</dbReference>
<dbReference type="AlphaFoldDB" id="A0A4U6RBY3"/>
<evidence type="ECO:0000313" key="2">
    <source>
        <dbReference type="Proteomes" id="UP000305095"/>
    </source>
</evidence>
<dbReference type="Proteomes" id="UP000305095">
    <property type="component" value="Unassembled WGS sequence"/>
</dbReference>
<evidence type="ECO:0000313" key="1">
    <source>
        <dbReference type="EMBL" id="TKV70888.1"/>
    </source>
</evidence>
<dbReference type="Gene3D" id="2.60.120.10">
    <property type="entry name" value="Jelly Rolls"/>
    <property type="match status" value="1"/>
</dbReference>
<organism evidence="1 2">
    <name type="scientific">Bradyrhizobium elkanii</name>
    <dbReference type="NCBI Taxonomy" id="29448"/>
    <lineage>
        <taxon>Bacteria</taxon>
        <taxon>Pseudomonadati</taxon>
        <taxon>Pseudomonadota</taxon>
        <taxon>Alphaproteobacteria</taxon>
        <taxon>Hyphomicrobiales</taxon>
        <taxon>Nitrobacteraceae</taxon>
        <taxon>Bradyrhizobium</taxon>
    </lineage>
</organism>
<comment type="caution">
    <text evidence="1">The sequence shown here is derived from an EMBL/GenBank/DDBJ whole genome shotgun (WGS) entry which is preliminary data.</text>
</comment>
<dbReference type="InterPro" id="IPR014710">
    <property type="entry name" value="RmlC-like_jellyroll"/>
</dbReference>
<dbReference type="InterPro" id="IPR011051">
    <property type="entry name" value="RmlC_Cupin_sf"/>
</dbReference>
<dbReference type="SUPFAM" id="SSF51182">
    <property type="entry name" value="RmlC-like cupins"/>
    <property type="match status" value="1"/>
</dbReference>
<proteinExistence type="predicted"/>
<name>A0A4U6RBY3_BRAEL</name>
<gene>
    <name evidence="1" type="ORF">FDV58_41030</name>
</gene>
<protein>
    <submittedName>
        <fullName evidence="1">Cupin domain-containing protein</fullName>
    </submittedName>
</protein>
<accession>A0A4U6RBY3</accession>
<sequence>MSRHRSELGSAGSSVLRCWAVAAFGLLLLPSIASAQNFEIKSVAEKKINQLPAGPLFWRIENFPTVEGAQAAAGPTGLAAEVAGKAWLFTLGPKGESSPGGSEVTEIGPVPPITAPEYVLRINNASGPPGVKTPIHTHPGSETFYVITGQLSQRSPHGVSQVDAGKSMPGHGPGMPMEVSSSGTTDLNALVMFVVDATKPFSSAATMP</sequence>
<reference evidence="1 2" key="1">
    <citation type="submission" date="2019-05" db="EMBL/GenBank/DDBJ databases">
        <title>Draft Genome of Bradyrhizobium elkanii strain SEMIA 938, Used in Commercial Inoculants for Lupinus spp. in Brazil.</title>
        <authorList>
            <person name="Hungria M."/>
            <person name="Delamuta J.R.M."/>
            <person name="Ribeiro R.A."/>
            <person name="Nogueira M.A."/>
        </authorList>
    </citation>
    <scope>NUCLEOTIDE SEQUENCE [LARGE SCALE GENOMIC DNA]</scope>
    <source>
        <strain evidence="1 2">Semia 938</strain>
    </source>
</reference>